<dbReference type="RefSeq" id="WP_162542418.1">
    <property type="nucleotide sequence ID" value="NZ_CP017195.1"/>
</dbReference>
<dbReference type="Proteomes" id="UP001522462">
    <property type="component" value="Unassembled WGS sequence"/>
</dbReference>
<organism evidence="1 2">
    <name type="scientific">Pseudolactococcus paracarnosus</name>
    <dbReference type="NCBI Taxonomy" id="2749962"/>
    <lineage>
        <taxon>Bacteria</taxon>
        <taxon>Bacillati</taxon>
        <taxon>Bacillota</taxon>
        <taxon>Bacilli</taxon>
        <taxon>Lactobacillales</taxon>
        <taxon>Streptococcaceae</taxon>
        <taxon>Pseudolactococcus</taxon>
    </lineage>
</organism>
<keyword evidence="2" id="KW-1185">Reference proteome</keyword>
<gene>
    <name evidence="1" type="ORF">GYN19_00200</name>
</gene>
<dbReference type="EMBL" id="JAAEDA010000001">
    <property type="protein sequence ID" value="MCJ1976378.1"/>
    <property type="molecule type" value="Genomic_DNA"/>
</dbReference>
<proteinExistence type="predicted"/>
<accession>A0ABT0AIK5</accession>
<evidence type="ECO:0000313" key="1">
    <source>
        <dbReference type="EMBL" id="MCJ1976378.1"/>
    </source>
</evidence>
<comment type="caution">
    <text evidence="1">The sequence shown here is derived from an EMBL/GenBank/DDBJ whole genome shotgun (WGS) entry which is preliminary data.</text>
</comment>
<reference evidence="1 2" key="1">
    <citation type="journal article" date="2022" name="Microbiol. Res.">
        <title>Comparative genome analysis, predicted lifestyle and antimicrobial strategies of Lactococcus carnosus and Lactococcus paracarnosus isolated from meat.</title>
        <authorList>
            <person name="Werum V."/>
            <person name="Ehrmann M."/>
            <person name="Vogel R."/>
            <person name="Hilgarth M."/>
        </authorList>
    </citation>
    <scope>NUCLEOTIDE SEQUENCE [LARGE SCALE GENOMIC DNA]</scope>
    <source>
        <strain evidence="1 2">TMW21897</strain>
    </source>
</reference>
<evidence type="ECO:0000313" key="2">
    <source>
        <dbReference type="Proteomes" id="UP001522462"/>
    </source>
</evidence>
<sequence length="53" mass="5861">MKLAPNSLGFGGDGYATWFDLSALDKLKATYKIELIENDDKHNGKVIGSFELK</sequence>
<protein>
    <submittedName>
        <fullName evidence="1">Uncharacterized protein</fullName>
    </submittedName>
</protein>
<name>A0ABT0AIK5_9LACT</name>